<evidence type="ECO:0000256" key="1">
    <source>
        <dbReference type="ARBA" id="ARBA00010552"/>
    </source>
</evidence>
<dbReference type="PANTHER" id="PTHR11803:SF58">
    <property type="entry name" value="PROTEIN HMF1-RELATED"/>
    <property type="match status" value="1"/>
</dbReference>
<organism evidence="2 3">
    <name type="scientific">Rhizorhabdus wittichii (strain DSM 6014 / CCUG 31198 / JCM 15750 / NBRC 105917 / EY 4224 / RW1)</name>
    <name type="common">Sphingomonas wittichii</name>
    <dbReference type="NCBI Taxonomy" id="392499"/>
    <lineage>
        <taxon>Bacteria</taxon>
        <taxon>Pseudomonadati</taxon>
        <taxon>Pseudomonadota</taxon>
        <taxon>Alphaproteobacteria</taxon>
        <taxon>Sphingomonadales</taxon>
        <taxon>Sphingomonadaceae</taxon>
        <taxon>Rhizorhabdus</taxon>
    </lineage>
</organism>
<dbReference type="InterPro" id="IPR006175">
    <property type="entry name" value="YjgF/YER057c/UK114"/>
</dbReference>
<accession>A0A9J9HCV4</accession>
<dbReference type="GO" id="GO:0005829">
    <property type="term" value="C:cytosol"/>
    <property type="evidence" value="ECO:0007669"/>
    <property type="project" value="TreeGrafter"/>
</dbReference>
<dbReference type="GO" id="GO:0019239">
    <property type="term" value="F:deaminase activity"/>
    <property type="evidence" value="ECO:0007669"/>
    <property type="project" value="TreeGrafter"/>
</dbReference>
<name>A0A9J9HCV4_RHIWR</name>
<keyword evidence="3" id="KW-1185">Reference proteome</keyword>
<evidence type="ECO:0000313" key="3">
    <source>
        <dbReference type="Proteomes" id="UP000001989"/>
    </source>
</evidence>
<protein>
    <submittedName>
        <fullName evidence="2">Endoribonuclease L-PSP</fullName>
    </submittedName>
</protein>
<dbReference type="Proteomes" id="UP000001989">
    <property type="component" value="Chromosome"/>
</dbReference>
<gene>
    <name evidence="2" type="ordered locus">Swit_3035</name>
</gene>
<dbReference type="PANTHER" id="PTHR11803">
    <property type="entry name" value="2-IMINOBUTANOATE/2-IMINOPROPANOATE DEAMINASE RIDA"/>
    <property type="match status" value="1"/>
</dbReference>
<proteinExistence type="inferred from homology"/>
<dbReference type="EMBL" id="CP000699">
    <property type="protein sequence ID" value="ABQ69385.1"/>
    <property type="molecule type" value="Genomic_DNA"/>
</dbReference>
<dbReference type="Gene3D" id="3.30.1330.40">
    <property type="entry name" value="RutC-like"/>
    <property type="match status" value="1"/>
</dbReference>
<sequence>MISGPGVALENPAGVHAPAGQYSHVATVAAGSELIYFAGQVGARADGELEHGFEAQVRRTFENLFALLEAKGLSPANLVRLNYYLTAVDQAGELRRIRRDYLPDPAPATTALVVQLLDPAWLFEMDAVAVRPLA</sequence>
<comment type="similarity">
    <text evidence="1">Belongs to the RutC family.</text>
</comment>
<dbReference type="AlphaFoldDB" id="A0A9J9HCV4"/>
<dbReference type="InterPro" id="IPR035959">
    <property type="entry name" value="RutC-like_sf"/>
</dbReference>
<dbReference type="SUPFAM" id="SSF55298">
    <property type="entry name" value="YjgF-like"/>
    <property type="match status" value="1"/>
</dbReference>
<evidence type="ECO:0000313" key="2">
    <source>
        <dbReference type="EMBL" id="ABQ69385.1"/>
    </source>
</evidence>
<dbReference type="Pfam" id="PF01042">
    <property type="entry name" value="Ribonuc_L-PSP"/>
    <property type="match status" value="1"/>
</dbReference>
<dbReference type="KEGG" id="swi:Swit_3035"/>
<reference evidence="2 3" key="1">
    <citation type="journal article" date="2010" name="J. Bacteriol.">
        <title>Genome sequence of the dioxin-mineralizing bacterium Sphingomonas wittichii RW1.</title>
        <authorList>
            <person name="Miller T.R."/>
            <person name="Delcher A.L."/>
            <person name="Salzberg S.L."/>
            <person name="Saunders E."/>
            <person name="Detter J.C."/>
            <person name="Halden R.U."/>
        </authorList>
    </citation>
    <scope>NUCLEOTIDE SEQUENCE [LARGE SCALE GENOMIC DNA]</scope>
    <source>
        <strain evidence="3">DSM 6014 / CCUG 31198 / JCM 15750 / NBRC 105917 / EY 4224 / RW1</strain>
    </source>
</reference>
<dbReference type="CDD" id="cd00448">
    <property type="entry name" value="YjgF_YER057c_UK114_family"/>
    <property type="match status" value="1"/>
</dbReference>